<proteinExistence type="predicted"/>
<comment type="caution">
    <text evidence="1">The sequence shown here is derived from an EMBL/GenBank/DDBJ whole genome shotgun (WGS) entry which is preliminary data.</text>
</comment>
<gene>
    <name evidence="1" type="ORF">LCGC14_1291480</name>
</gene>
<dbReference type="EMBL" id="LAZR01007449">
    <property type="protein sequence ID" value="KKM85191.1"/>
    <property type="molecule type" value="Genomic_DNA"/>
</dbReference>
<feature type="non-terminal residue" evidence="1">
    <location>
        <position position="29"/>
    </location>
</feature>
<sequence>MTATKTLTPEDQITLNTAKQKMEDIGWAM</sequence>
<protein>
    <submittedName>
        <fullName evidence="1">Uncharacterized protein</fullName>
    </submittedName>
</protein>
<evidence type="ECO:0000313" key="1">
    <source>
        <dbReference type="EMBL" id="KKM85191.1"/>
    </source>
</evidence>
<accession>A0A0F9LD45</accession>
<organism evidence="1">
    <name type="scientific">marine sediment metagenome</name>
    <dbReference type="NCBI Taxonomy" id="412755"/>
    <lineage>
        <taxon>unclassified sequences</taxon>
        <taxon>metagenomes</taxon>
        <taxon>ecological metagenomes</taxon>
    </lineage>
</organism>
<dbReference type="AlphaFoldDB" id="A0A0F9LD45"/>
<reference evidence="1" key="1">
    <citation type="journal article" date="2015" name="Nature">
        <title>Complex archaea that bridge the gap between prokaryotes and eukaryotes.</title>
        <authorList>
            <person name="Spang A."/>
            <person name="Saw J.H."/>
            <person name="Jorgensen S.L."/>
            <person name="Zaremba-Niedzwiedzka K."/>
            <person name="Martijn J."/>
            <person name="Lind A.E."/>
            <person name="van Eijk R."/>
            <person name="Schleper C."/>
            <person name="Guy L."/>
            <person name="Ettema T.J."/>
        </authorList>
    </citation>
    <scope>NUCLEOTIDE SEQUENCE</scope>
</reference>
<name>A0A0F9LD45_9ZZZZ</name>